<dbReference type="Proteomes" id="UP001159363">
    <property type="component" value="Chromosome 3"/>
</dbReference>
<keyword evidence="5" id="KW-0489">Methyltransferase</keyword>
<dbReference type="InterPro" id="IPR051760">
    <property type="entry name" value="KMT5A"/>
</dbReference>
<dbReference type="SMART" id="SM00317">
    <property type="entry name" value="SET"/>
    <property type="match status" value="1"/>
</dbReference>
<name>A0ABQ9I0Q3_9NEOP</name>
<keyword evidence="10" id="KW-0804">Transcription</keyword>
<dbReference type="Pfam" id="PF00856">
    <property type="entry name" value="SET"/>
    <property type="match status" value="1"/>
</dbReference>
<evidence type="ECO:0000256" key="12">
    <source>
        <dbReference type="ARBA" id="ARBA00047784"/>
    </source>
</evidence>
<dbReference type="PANTHER" id="PTHR46167:SF1">
    <property type="entry name" value="N-LYSINE METHYLTRANSFERASE KMT5A"/>
    <property type="match status" value="1"/>
</dbReference>
<feature type="domain" description="SET" evidence="13">
    <location>
        <begin position="205"/>
        <end position="326"/>
    </location>
</feature>
<dbReference type="InterPro" id="IPR047266">
    <property type="entry name" value="KMT5A-like_SET"/>
</dbReference>
<dbReference type="EMBL" id="JARBHB010000003">
    <property type="protein sequence ID" value="KAJ8890216.1"/>
    <property type="molecule type" value="Genomic_DNA"/>
</dbReference>
<evidence type="ECO:0000256" key="4">
    <source>
        <dbReference type="ARBA" id="ARBA00022454"/>
    </source>
</evidence>
<dbReference type="InterPro" id="IPR016858">
    <property type="entry name" value="KMT5A-like"/>
</dbReference>
<gene>
    <name evidence="14" type="ORF">PR048_009724</name>
</gene>
<keyword evidence="6" id="KW-0808">Transferase</keyword>
<keyword evidence="8" id="KW-0156">Chromatin regulator</keyword>
<reference evidence="14 15" key="1">
    <citation type="submission" date="2023-02" db="EMBL/GenBank/DDBJ databases">
        <title>LHISI_Scaffold_Assembly.</title>
        <authorList>
            <person name="Stuart O.P."/>
            <person name="Cleave R."/>
            <person name="Magrath M.J.L."/>
            <person name="Mikheyev A.S."/>
        </authorList>
    </citation>
    <scope>NUCLEOTIDE SEQUENCE [LARGE SCALE GENOMIC DNA]</scope>
    <source>
        <strain evidence="14">Daus_M_001</strain>
        <tissue evidence="14">Leg muscle</tissue>
    </source>
</reference>
<evidence type="ECO:0000259" key="13">
    <source>
        <dbReference type="PROSITE" id="PS50280"/>
    </source>
</evidence>
<evidence type="ECO:0000313" key="14">
    <source>
        <dbReference type="EMBL" id="KAJ8890216.1"/>
    </source>
</evidence>
<evidence type="ECO:0000256" key="6">
    <source>
        <dbReference type="ARBA" id="ARBA00022679"/>
    </source>
</evidence>
<dbReference type="PROSITE" id="PS51571">
    <property type="entry name" value="SAM_MT43_PR_SET"/>
    <property type="match status" value="1"/>
</dbReference>
<comment type="catalytic activity">
    <reaction evidence="12">
        <text>L-lysyl(20)-[histone H4] + S-adenosyl-L-methionine = N(6)-methyl-L-lysyl(20)-[histone H4] + S-adenosyl-L-homocysteine + H(+)</text>
        <dbReference type="Rhea" id="RHEA:60344"/>
        <dbReference type="Rhea" id="RHEA-COMP:15554"/>
        <dbReference type="Rhea" id="RHEA-COMP:15555"/>
        <dbReference type="ChEBI" id="CHEBI:15378"/>
        <dbReference type="ChEBI" id="CHEBI:29969"/>
        <dbReference type="ChEBI" id="CHEBI:57856"/>
        <dbReference type="ChEBI" id="CHEBI:59789"/>
        <dbReference type="ChEBI" id="CHEBI:61929"/>
        <dbReference type="EC" id="2.1.1.361"/>
    </reaction>
</comment>
<dbReference type="PROSITE" id="PS50280">
    <property type="entry name" value="SET"/>
    <property type="match status" value="1"/>
</dbReference>
<organism evidence="14 15">
    <name type="scientific">Dryococelus australis</name>
    <dbReference type="NCBI Taxonomy" id="614101"/>
    <lineage>
        <taxon>Eukaryota</taxon>
        <taxon>Metazoa</taxon>
        <taxon>Ecdysozoa</taxon>
        <taxon>Arthropoda</taxon>
        <taxon>Hexapoda</taxon>
        <taxon>Insecta</taxon>
        <taxon>Pterygota</taxon>
        <taxon>Neoptera</taxon>
        <taxon>Polyneoptera</taxon>
        <taxon>Phasmatodea</taxon>
        <taxon>Verophasmatodea</taxon>
        <taxon>Anareolatae</taxon>
        <taxon>Phasmatidae</taxon>
        <taxon>Eurycanthinae</taxon>
        <taxon>Dryococelus</taxon>
    </lineage>
</organism>
<evidence type="ECO:0000256" key="1">
    <source>
        <dbReference type="ARBA" id="ARBA00004123"/>
    </source>
</evidence>
<comment type="caution">
    <text evidence="14">The sequence shown here is derived from an EMBL/GenBank/DDBJ whole genome shotgun (WGS) entry which is preliminary data.</text>
</comment>
<proteinExistence type="predicted"/>
<keyword evidence="9" id="KW-0805">Transcription regulation</keyword>
<dbReference type="Gene3D" id="2.170.270.10">
    <property type="entry name" value="SET domain"/>
    <property type="match status" value="1"/>
</dbReference>
<comment type="subcellular location">
    <subcellularLocation>
        <location evidence="2">Chromosome</location>
    </subcellularLocation>
    <subcellularLocation>
        <location evidence="1">Nucleus</location>
    </subcellularLocation>
</comment>
<dbReference type="CDD" id="cd10528">
    <property type="entry name" value="SET_SETD8"/>
    <property type="match status" value="1"/>
</dbReference>
<evidence type="ECO:0000313" key="15">
    <source>
        <dbReference type="Proteomes" id="UP001159363"/>
    </source>
</evidence>
<keyword evidence="15" id="KW-1185">Reference proteome</keyword>
<evidence type="ECO:0000256" key="9">
    <source>
        <dbReference type="ARBA" id="ARBA00023015"/>
    </source>
</evidence>
<sequence>MGRVKRSYVRSEKIKSKRLCVVTPKTNKVSLSNINHDEKKITEYFNSYSSSELEEVENLQNSAPVLGKQKTTNKRRLLHVTSSEGTPRQESLLDGKEVRTPHKIQLCDSNSEVLPSRVLSQIDVESSHKKVKQQSSDTSCQNYIGNKLDVLAKSNLEINSVSKPLSNRKVTDFFAVRRSVRKTKTTVLKEQQHSLEEAILSKQESGLEICYFQQKGRGIVATRRFLKGDFVVEYAGELIDMAEAKMREQKYSRDENTGCYMYYFQHQNIQYCVDATAETGRFGRLVNHSRNGNLLPRVVVLNGNPHLVLIAKDDIMPEKEIMYDYGDRSKESLRYHPWLAT</sequence>
<evidence type="ECO:0000256" key="8">
    <source>
        <dbReference type="ARBA" id="ARBA00022853"/>
    </source>
</evidence>
<keyword evidence="11" id="KW-0539">Nucleus</keyword>
<dbReference type="PANTHER" id="PTHR46167">
    <property type="entry name" value="N-LYSINE METHYLTRANSFERASE KMT5A"/>
    <property type="match status" value="1"/>
</dbReference>
<dbReference type="InterPro" id="IPR001214">
    <property type="entry name" value="SET_dom"/>
</dbReference>
<evidence type="ECO:0000256" key="11">
    <source>
        <dbReference type="ARBA" id="ARBA00023242"/>
    </source>
</evidence>
<protein>
    <recommendedName>
        <fullName evidence="3">[histone H4]-lysine(20) N-methyltransferase</fullName>
        <ecNumber evidence="3">2.1.1.361</ecNumber>
    </recommendedName>
</protein>
<accession>A0ABQ9I0Q3</accession>
<dbReference type="SUPFAM" id="SSF82199">
    <property type="entry name" value="SET domain"/>
    <property type="match status" value="1"/>
</dbReference>
<dbReference type="EC" id="2.1.1.361" evidence="3"/>
<evidence type="ECO:0000256" key="3">
    <source>
        <dbReference type="ARBA" id="ARBA00012187"/>
    </source>
</evidence>
<keyword evidence="7" id="KW-0949">S-adenosyl-L-methionine</keyword>
<evidence type="ECO:0000256" key="7">
    <source>
        <dbReference type="ARBA" id="ARBA00022691"/>
    </source>
</evidence>
<dbReference type="InterPro" id="IPR046341">
    <property type="entry name" value="SET_dom_sf"/>
</dbReference>
<keyword evidence="4" id="KW-0158">Chromosome</keyword>
<evidence type="ECO:0000256" key="5">
    <source>
        <dbReference type="ARBA" id="ARBA00022603"/>
    </source>
</evidence>
<evidence type="ECO:0000256" key="2">
    <source>
        <dbReference type="ARBA" id="ARBA00004286"/>
    </source>
</evidence>
<evidence type="ECO:0000256" key="10">
    <source>
        <dbReference type="ARBA" id="ARBA00023163"/>
    </source>
</evidence>